<dbReference type="EMBL" id="JAZDUA010000869">
    <property type="protein sequence ID" value="KAK7788990.1"/>
    <property type="molecule type" value="Genomic_DNA"/>
</dbReference>
<evidence type="ECO:0000313" key="1">
    <source>
        <dbReference type="EMBL" id="KAK7788990.1"/>
    </source>
</evidence>
<sequence length="316" mass="37150">MDKLRFDFMMKGVGDGKSTVLCLTSIGTPDGRTFALPDEMQNTLLHKDLTETQMFGKIKNTLKKRHQFRKVWITLTENLKQVYLDDEENLQFENYYLEEITEKEVEKPAQGISNETIEKLLKKILDDKKQKSEVKNFGKIANDFMIDKFNAKNSNACQWINEFEKECERFMVVEDQEKIEALKFLLENASADWYTCMILKYTIESEWSDWKKNFIETFGNKGWSPIKYAFSFKYQSGSLLDYALKKEKLLLQIRKSMDTETLIDLIAIGLPDYVLNNIDREILQETQDLYNEISKLEHLVKKIQLITKEKFTPTIS</sequence>
<accession>A0AAN9YTQ6</accession>
<dbReference type="AlphaFoldDB" id="A0AAN9YTQ6"/>
<keyword evidence="2" id="KW-1185">Reference proteome</keyword>
<protein>
    <submittedName>
        <fullName evidence="1">Uncharacterized protein</fullName>
    </submittedName>
</protein>
<organism evidence="1 2">
    <name type="scientific">Gryllus longicercus</name>
    <dbReference type="NCBI Taxonomy" id="2509291"/>
    <lineage>
        <taxon>Eukaryota</taxon>
        <taxon>Metazoa</taxon>
        <taxon>Ecdysozoa</taxon>
        <taxon>Arthropoda</taxon>
        <taxon>Hexapoda</taxon>
        <taxon>Insecta</taxon>
        <taxon>Pterygota</taxon>
        <taxon>Neoptera</taxon>
        <taxon>Polyneoptera</taxon>
        <taxon>Orthoptera</taxon>
        <taxon>Ensifera</taxon>
        <taxon>Gryllidea</taxon>
        <taxon>Grylloidea</taxon>
        <taxon>Gryllidae</taxon>
        <taxon>Gryllinae</taxon>
        <taxon>Gryllus</taxon>
    </lineage>
</organism>
<evidence type="ECO:0000313" key="2">
    <source>
        <dbReference type="Proteomes" id="UP001378592"/>
    </source>
</evidence>
<comment type="caution">
    <text evidence="1">The sequence shown here is derived from an EMBL/GenBank/DDBJ whole genome shotgun (WGS) entry which is preliminary data.</text>
</comment>
<reference evidence="1 2" key="1">
    <citation type="submission" date="2024-03" db="EMBL/GenBank/DDBJ databases">
        <title>The genome assembly and annotation of the cricket Gryllus longicercus Weissman &amp; Gray.</title>
        <authorList>
            <person name="Szrajer S."/>
            <person name="Gray D."/>
            <person name="Ylla G."/>
        </authorList>
    </citation>
    <scope>NUCLEOTIDE SEQUENCE [LARGE SCALE GENOMIC DNA]</scope>
    <source>
        <strain evidence="1">DAG 2021-001</strain>
        <tissue evidence="1">Whole body minus gut</tissue>
    </source>
</reference>
<name>A0AAN9YTQ6_9ORTH</name>
<gene>
    <name evidence="1" type="ORF">R5R35_013596</name>
</gene>
<dbReference type="Proteomes" id="UP001378592">
    <property type="component" value="Unassembled WGS sequence"/>
</dbReference>
<proteinExistence type="predicted"/>